<feature type="region of interest" description="Disordered" evidence="2">
    <location>
        <begin position="361"/>
        <end position="469"/>
    </location>
</feature>
<feature type="region of interest" description="Disordered" evidence="2">
    <location>
        <begin position="244"/>
        <end position="286"/>
    </location>
</feature>
<organism evidence="3">
    <name type="scientific">Chromera velia CCMP2878</name>
    <dbReference type="NCBI Taxonomy" id="1169474"/>
    <lineage>
        <taxon>Eukaryota</taxon>
        <taxon>Sar</taxon>
        <taxon>Alveolata</taxon>
        <taxon>Colpodellida</taxon>
        <taxon>Chromeraceae</taxon>
        <taxon>Chromera</taxon>
    </lineage>
</organism>
<dbReference type="AlphaFoldDB" id="A0A0G4GDM7"/>
<name>A0A0G4GDM7_9ALVE</name>
<feature type="compositionally biased region" description="Low complexity" evidence="2">
    <location>
        <begin position="254"/>
        <end position="267"/>
    </location>
</feature>
<evidence type="ECO:0000256" key="1">
    <source>
        <dbReference type="SAM" id="Coils"/>
    </source>
</evidence>
<feature type="compositionally biased region" description="Gly residues" evidence="2">
    <location>
        <begin position="268"/>
        <end position="282"/>
    </location>
</feature>
<accession>A0A0G4GDM7</accession>
<proteinExistence type="predicted"/>
<feature type="coiled-coil region" evidence="1">
    <location>
        <begin position="135"/>
        <end position="162"/>
    </location>
</feature>
<feature type="compositionally biased region" description="Polar residues" evidence="2">
    <location>
        <begin position="385"/>
        <end position="402"/>
    </location>
</feature>
<gene>
    <name evidence="3" type="ORF">Cvel_21339</name>
</gene>
<evidence type="ECO:0000256" key="2">
    <source>
        <dbReference type="SAM" id="MobiDB-lite"/>
    </source>
</evidence>
<evidence type="ECO:0000313" key="3">
    <source>
        <dbReference type="EMBL" id="CEM27107.1"/>
    </source>
</evidence>
<protein>
    <submittedName>
        <fullName evidence="3">Uncharacterized protein</fullName>
    </submittedName>
</protein>
<keyword evidence="1" id="KW-0175">Coiled coil</keyword>
<dbReference type="VEuPathDB" id="CryptoDB:Cvel_21339"/>
<dbReference type="PhylomeDB" id="A0A0G4GDM7"/>
<dbReference type="EMBL" id="CDMZ01001094">
    <property type="protein sequence ID" value="CEM27107.1"/>
    <property type="molecule type" value="Genomic_DNA"/>
</dbReference>
<sequence>MSSAEDSQQQEATVHAFANWLVEMKLHNSSNLKQMLSEIGLIRDGITMNSTDLSEFRRKSTSVQQQMQSQLSDLREKLSQAFAEIGTLGKQKAAADVEFSNELSGMQSTLGLKSSELEAFKRDYSNTHLQLQNHLIQVQNRITISNNEVEQLKKSAQTLQEQMIQKFLDVEEKLTELTTRVEKDKAEENRGSANLQRDIAGVHEKVTSLSSDFGEFKRISSESLNAMQRKVWLLEEARDRGLTGAMGLLSPSTQTQRENGQQQQQEGAAGGDGEGQLGGAGRKGTVERVFPHPQTSVEIGQGSRGDGTLVQGQTALQQRTVQHQIGGFLAPPAAVHAHGGAPVVRQISHGVATGTSLYQPPSIQGVSQPHLPQPAYALPAFPPTASRSISQVPNGPPSSRSPAPQPGAGSMPSLSLRGAPHSSSAVAFTSRGGGTARITPTLAPAAGTPYATSFAPPHGPTVTYAPQRR</sequence>
<reference evidence="3" key="1">
    <citation type="submission" date="2014-11" db="EMBL/GenBank/DDBJ databases">
        <authorList>
            <person name="Otto D Thomas"/>
            <person name="Naeem Raeece"/>
        </authorList>
    </citation>
    <scope>NUCLEOTIDE SEQUENCE</scope>
</reference>